<dbReference type="InterPro" id="IPR052340">
    <property type="entry name" value="RNase_Y/CdgJ"/>
</dbReference>
<dbReference type="PANTHER" id="PTHR33525">
    <property type="match status" value="1"/>
</dbReference>
<proteinExistence type="predicted"/>
<dbReference type="PANTHER" id="PTHR33525:SF6">
    <property type="entry name" value="HDOD DOMAIN-CONTAINING PROTEIN"/>
    <property type="match status" value="1"/>
</dbReference>
<dbReference type="RefSeq" id="WP_153116542.1">
    <property type="nucleotide sequence ID" value="NZ_JACIGE010000006.1"/>
</dbReference>
<accession>A0A840GHC9</accession>
<evidence type="ECO:0000259" key="1">
    <source>
        <dbReference type="PROSITE" id="PS51833"/>
    </source>
</evidence>
<gene>
    <name evidence="2" type="ORF">GGD90_001963</name>
</gene>
<reference evidence="2 3" key="1">
    <citation type="submission" date="2020-08" db="EMBL/GenBank/DDBJ databases">
        <title>Genome sequencing of Purple Non-Sulfur Bacteria from various extreme environments.</title>
        <authorList>
            <person name="Mayer M."/>
        </authorList>
    </citation>
    <scope>NUCLEOTIDE SEQUENCE [LARGE SCALE GENOMIC DNA]</scope>
    <source>
        <strain evidence="2 3">2761</strain>
    </source>
</reference>
<sequence>MSELPIIAIVVLAGFAAFAMLARRPKASPPSAAARLAANAAPAARPDAAGIGALPDHGGASAASAASAACLRLAFGVVHGDETLSGKHLRVLRSVAAALEQSVQERDYFPRRPLQLPKLLKTLNDSEATRRELAQLIAEDPALTSAVLQGANSPAYRVAPTPVENIDGAVLLLGTEGLRGLLATTILQPVFQVPRGYFDNFAAITWERAERSSAAAGKCTELVGSDAFVAQILALLKMLAHIVIFRLTMEKYREQPDTLPHAGVFIAAIELHRARMARLIASSWKLSPASLAALAEQESGLPPAQMGALGRITRVCSLSGALATLAAHGAQSHAEALALLQGQGLEHASALMLWQASSGLRQAH</sequence>
<evidence type="ECO:0000313" key="3">
    <source>
        <dbReference type="Proteomes" id="UP000587070"/>
    </source>
</evidence>
<dbReference type="InterPro" id="IPR013976">
    <property type="entry name" value="HDOD"/>
</dbReference>
<dbReference type="SUPFAM" id="SSF109604">
    <property type="entry name" value="HD-domain/PDEase-like"/>
    <property type="match status" value="1"/>
</dbReference>
<comment type="caution">
    <text evidence="2">The sequence shown here is derived from an EMBL/GenBank/DDBJ whole genome shotgun (WGS) entry which is preliminary data.</text>
</comment>
<dbReference type="Pfam" id="PF08668">
    <property type="entry name" value="HDOD"/>
    <property type="match status" value="1"/>
</dbReference>
<evidence type="ECO:0000313" key="2">
    <source>
        <dbReference type="EMBL" id="MBB4247589.1"/>
    </source>
</evidence>
<dbReference type="EMBL" id="JACIGE010000006">
    <property type="protein sequence ID" value="MBB4247589.1"/>
    <property type="molecule type" value="Genomic_DNA"/>
</dbReference>
<dbReference type="AlphaFoldDB" id="A0A840GHC9"/>
<dbReference type="PROSITE" id="PS51833">
    <property type="entry name" value="HDOD"/>
    <property type="match status" value="1"/>
</dbReference>
<dbReference type="Gene3D" id="1.10.3210.10">
    <property type="entry name" value="Hypothetical protein af1432"/>
    <property type="match status" value="1"/>
</dbReference>
<feature type="domain" description="HDOD" evidence="1">
    <location>
        <begin position="109"/>
        <end position="300"/>
    </location>
</feature>
<dbReference type="Proteomes" id="UP000587070">
    <property type="component" value="Unassembled WGS sequence"/>
</dbReference>
<protein>
    <submittedName>
        <fullName evidence="2">HD-like signal output (HDOD) protein</fullName>
    </submittedName>
</protein>
<keyword evidence="3" id="KW-1185">Reference proteome</keyword>
<name>A0A840GHC9_RHOTE</name>
<organism evidence="2 3">
    <name type="scientific">Rhodocyclus tenuis</name>
    <name type="common">Rhodospirillum tenue</name>
    <dbReference type="NCBI Taxonomy" id="1066"/>
    <lineage>
        <taxon>Bacteria</taxon>
        <taxon>Pseudomonadati</taxon>
        <taxon>Pseudomonadota</taxon>
        <taxon>Betaproteobacteria</taxon>
        <taxon>Rhodocyclales</taxon>
        <taxon>Rhodocyclaceae</taxon>
        <taxon>Rhodocyclus</taxon>
    </lineage>
</organism>